<feature type="transmembrane region" description="Helical" evidence="1">
    <location>
        <begin position="74"/>
        <end position="96"/>
    </location>
</feature>
<organism evidence="2 3">
    <name type="scientific">Kosakonia arachidis</name>
    <dbReference type="NCBI Taxonomy" id="551989"/>
    <lineage>
        <taxon>Bacteria</taxon>
        <taxon>Pseudomonadati</taxon>
        <taxon>Pseudomonadota</taxon>
        <taxon>Gammaproteobacteria</taxon>
        <taxon>Enterobacterales</taxon>
        <taxon>Enterobacteriaceae</taxon>
        <taxon>Kosakonia</taxon>
    </lineage>
</organism>
<proteinExistence type="predicted"/>
<keyword evidence="1" id="KW-1133">Transmembrane helix</keyword>
<evidence type="ECO:0000313" key="3">
    <source>
        <dbReference type="Proteomes" id="UP000199187"/>
    </source>
</evidence>
<sequence>MDTIFTFDWLKVYPEVLEALQNGKAVLRDGVAYWTELAEKSGIAQHMPLKQIPFNPESITELKQLVQMAQATQLAAIGLSTGIVVGAIVVQTLYLAKKIDKLQQSIDVISADIHAQNVIFYMEKLSRYFGVVESARVLLLDKVLVEETRDVAASLLAQLACERNEVLSLIDNLLSFADELTDRHLEQVLDFITLMMDILPKAIYIESQLCDRYGKFRLAEHLMRENAQRYRATLEEYRQWCNRKAKQAISGKANPEALAFHNKKTELSELFNSPDNPLLLSELQRFTPEFLPR</sequence>
<accession>A0A1I7DGA2</accession>
<dbReference type="OrthoDB" id="9156524at2"/>
<keyword evidence="3" id="KW-1185">Reference proteome</keyword>
<reference evidence="3" key="1">
    <citation type="submission" date="2016-10" db="EMBL/GenBank/DDBJ databases">
        <authorList>
            <person name="Varghese N."/>
            <person name="Submissions S."/>
        </authorList>
    </citation>
    <scope>NUCLEOTIDE SEQUENCE [LARGE SCALE GENOMIC DNA]</scope>
    <source>
        <strain evidence="3">Ah-143</strain>
    </source>
</reference>
<dbReference type="AlphaFoldDB" id="A0A1I7DGA2"/>
<name>A0A1I7DGA2_9ENTR</name>
<gene>
    <name evidence="2" type="ORF">SAMN05192562_10541</name>
</gene>
<evidence type="ECO:0000313" key="2">
    <source>
        <dbReference type="EMBL" id="SFU10732.1"/>
    </source>
</evidence>
<dbReference type="EMBL" id="FPAU01000005">
    <property type="protein sequence ID" value="SFU10732.1"/>
    <property type="molecule type" value="Genomic_DNA"/>
</dbReference>
<protein>
    <submittedName>
        <fullName evidence="2">Uncharacterized protein</fullName>
    </submittedName>
</protein>
<dbReference type="Proteomes" id="UP000199187">
    <property type="component" value="Unassembled WGS sequence"/>
</dbReference>
<keyword evidence="1" id="KW-0472">Membrane</keyword>
<keyword evidence="1" id="KW-0812">Transmembrane</keyword>
<evidence type="ECO:0000256" key="1">
    <source>
        <dbReference type="SAM" id="Phobius"/>
    </source>
</evidence>
<dbReference type="RefSeq" id="WP_090123920.1">
    <property type="nucleotide sequence ID" value="NZ_CP045300.1"/>
</dbReference>